<keyword evidence="1" id="KW-1133">Transmembrane helix</keyword>
<keyword evidence="1" id="KW-0812">Transmembrane</keyword>
<feature type="transmembrane region" description="Helical" evidence="1">
    <location>
        <begin position="128"/>
        <end position="146"/>
    </location>
</feature>
<keyword evidence="1" id="KW-0472">Membrane</keyword>
<feature type="transmembrane region" description="Helical" evidence="1">
    <location>
        <begin position="90"/>
        <end position="108"/>
    </location>
</feature>
<feature type="non-terminal residue" evidence="2">
    <location>
        <position position="1"/>
    </location>
</feature>
<gene>
    <name evidence="2" type="ORF">S01H4_11726</name>
</gene>
<feature type="transmembrane region" description="Helical" evidence="1">
    <location>
        <begin position="158"/>
        <end position="177"/>
    </location>
</feature>
<reference evidence="2" key="1">
    <citation type="journal article" date="2014" name="Front. Microbiol.">
        <title>High frequency of phylogenetically diverse reductive dehalogenase-homologous genes in deep subseafloor sedimentary metagenomes.</title>
        <authorList>
            <person name="Kawai M."/>
            <person name="Futagami T."/>
            <person name="Toyoda A."/>
            <person name="Takaki Y."/>
            <person name="Nishi S."/>
            <person name="Hori S."/>
            <person name="Arai W."/>
            <person name="Tsubouchi T."/>
            <person name="Morono Y."/>
            <person name="Uchiyama I."/>
            <person name="Ito T."/>
            <person name="Fujiyama A."/>
            <person name="Inagaki F."/>
            <person name="Takami H."/>
        </authorList>
    </citation>
    <scope>NUCLEOTIDE SEQUENCE</scope>
    <source>
        <strain evidence="2">Expedition CK06-06</strain>
    </source>
</reference>
<accession>X0ZGJ7</accession>
<dbReference type="EMBL" id="BART01004816">
    <property type="protein sequence ID" value="GAG57302.1"/>
    <property type="molecule type" value="Genomic_DNA"/>
</dbReference>
<proteinExistence type="predicted"/>
<sequence length="281" mass="33129">YHLHKNPLTFTVIEYFKTELPAKTLKKRIPDKMIDTILWLFNFLLQSIRLDFITIANNLKYYLYDIFPGLIIFSILGYLAIFKEKGKNKLNFAIFSLISSIFWIFRIIPKTLLRPENIKIDGPIPRYFLLIYCTVTLISVFFIFYLSKKFGKIKIIHYLIIILLITITILNTFSLLIGSGGTISARNLKKQTHKINLYIKDFPDNSIIVGDRRFFLHGITERKTLDLCKIEIEDEEENCKMATDYIKTLLNLNYPIYIIEKNYINLTNYIQKNENSLIIKK</sequence>
<protein>
    <submittedName>
        <fullName evidence="2">Uncharacterized protein</fullName>
    </submittedName>
</protein>
<name>X0ZGJ7_9ZZZZ</name>
<feature type="transmembrane region" description="Helical" evidence="1">
    <location>
        <begin position="61"/>
        <end position="81"/>
    </location>
</feature>
<evidence type="ECO:0000313" key="2">
    <source>
        <dbReference type="EMBL" id="GAG57302.1"/>
    </source>
</evidence>
<dbReference type="AlphaFoldDB" id="X0ZGJ7"/>
<comment type="caution">
    <text evidence="2">The sequence shown here is derived from an EMBL/GenBank/DDBJ whole genome shotgun (WGS) entry which is preliminary data.</text>
</comment>
<evidence type="ECO:0000256" key="1">
    <source>
        <dbReference type="SAM" id="Phobius"/>
    </source>
</evidence>
<organism evidence="2">
    <name type="scientific">marine sediment metagenome</name>
    <dbReference type="NCBI Taxonomy" id="412755"/>
    <lineage>
        <taxon>unclassified sequences</taxon>
        <taxon>metagenomes</taxon>
        <taxon>ecological metagenomes</taxon>
    </lineage>
</organism>
<feature type="non-terminal residue" evidence="2">
    <location>
        <position position="281"/>
    </location>
</feature>